<evidence type="ECO:0000313" key="2">
    <source>
        <dbReference type="EMBL" id="ELY96283.1"/>
    </source>
</evidence>
<evidence type="ECO:0000313" key="3">
    <source>
        <dbReference type="Proteomes" id="UP000011648"/>
    </source>
</evidence>
<dbReference type="Proteomes" id="UP000011648">
    <property type="component" value="Unassembled WGS sequence"/>
</dbReference>
<reference evidence="2 3" key="1">
    <citation type="journal article" date="2014" name="PLoS Genet.">
        <title>Phylogenetically driven sequencing of extremely halophilic archaea reveals strategies for static and dynamic osmo-response.</title>
        <authorList>
            <person name="Becker E.A."/>
            <person name="Seitzer P.M."/>
            <person name="Tritt A."/>
            <person name="Larsen D."/>
            <person name="Krusor M."/>
            <person name="Yao A.I."/>
            <person name="Wu D."/>
            <person name="Madern D."/>
            <person name="Eisen J.A."/>
            <person name="Darling A.E."/>
            <person name="Facciotti M.T."/>
        </authorList>
    </citation>
    <scope>NUCLEOTIDE SEQUENCE [LARGE SCALE GENOMIC DNA]</scope>
    <source>
        <strain evidence="2 3">DSM 12281</strain>
    </source>
</reference>
<evidence type="ECO:0000256" key="1">
    <source>
        <dbReference type="SAM" id="MobiDB-lite"/>
    </source>
</evidence>
<keyword evidence="3" id="KW-1185">Reference proteome</keyword>
<protein>
    <submittedName>
        <fullName evidence="2">Uncharacterized protein</fullName>
    </submittedName>
</protein>
<proteinExistence type="predicted"/>
<dbReference type="PATRIC" id="fig|1230458.4.peg.221"/>
<comment type="caution">
    <text evidence="2">The sequence shown here is derived from an EMBL/GenBank/DDBJ whole genome shotgun (WGS) entry which is preliminary data.</text>
</comment>
<sequence length="84" mass="9105">MGWNIAPGSGVDSQTSREFVERTGVRAIMVVDSSSGDTRSNRSIREAGDRPTIGVIDAERRSPCLFSRTNSADRNDGIETTETT</sequence>
<accession>M0AG02</accession>
<feature type="region of interest" description="Disordered" evidence="1">
    <location>
        <begin position="59"/>
        <end position="84"/>
    </location>
</feature>
<feature type="region of interest" description="Disordered" evidence="1">
    <location>
        <begin position="34"/>
        <end position="53"/>
    </location>
</feature>
<feature type="compositionally biased region" description="Basic and acidic residues" evidence="1">
    <location>
        <begin position="39"/>
        <end position="49"/>
    </location>
</feature>
<dbReference type="EMBL" id="AOIL01000009">
    <property type="protein sequence ID" value="ELY96283.1"/>
    <property type="molecule type" value="Genomic_DNA"/>
</dbReference>
<dbReference type="AlphaFoldDB" id="M0AG02"/>
<dbReference type="STRING" id="1230458.C484_01175"/>
<gene>
    <name evidence="2" type="ORF">C484_01175</name>
</gene>
<name>M0AG02_9EURY</name>
<organism evidence="2 3">
    <name type="scientific">Natrialba taiwanensis DSM 12281</name>
    <dbReference type="NCBI Taxonomy" id="1230458"/>
    <lineage>
        <taxon>Archaea</taxon>
        <taxon>Methanobacteriati</taxon>
        <taxon>Methanobacteriota</taxon>
        <taxon>Stenosarchaea group</taxon>
        <taxon>Halobacteria</taxon>
        <taxon>Halobacteriales</taxon>
        <taxon>Natrialbaceae</taxon>
        <taxon>Natrialba</taxon>
    </lineage>
</organism>